<keyword evidence="2" id="KW-1185">Reference proteome</keyword>
<dbReference type="EMBL" id="CAJVPT010003740">
    <property type="protein sequence ID" value="CAG8499733.1"/>
    <property type="molecule type" value="Genomic_DNA"/>
</dbReference>
<evidence type="ECO:0000313" key="1">
    <source>
        <dbReference type="EMBL" id="CAG8499733.1"/>
    </source>
</evidence>
<organism evidence="1 2">
    <name type="scientific">Acaulospora colombiana</name>
    <dbReference type="NCBI Taxonomy" id="27376"/>
    <lineage>
        <taxon>Eukaryota</taxon>
        <taxon>Fungi</taxon>
        <taxon>Fungi incertae sedis</taxon>
        <taxon>Mucoromycota</taxon>
        <taxon>Glomeromycotina</taxon>
        <taxon>Glomeromycetes</taxon>
        <taxon>Diversisporales</taxon>
        <taxon>Acaulosporaceae</taxon>
        <taxon>Acaulospora</taxon>
    </lineage>
</organism>
<evidence type="ECO:0000313" key="2">
    <source>
        <dbReference type="Proteomes" id="UP000789525"/>
    </source>
</evidence>
<gene>
    <name evidence="1" type="ORF">ACOLOM_LOCUS2743</name>
</gene>
<accession>A0ACA9KXS0</accession>
<dbReference type="Proteomes" id="UP000789525">
    <property type="component" value="Unassembled WGS sequence"/>
</dbReference>
<protein>
    <submittedName>
        <fullName evidence="1">11165_t:CDS:1</fullName>
    </submittedName>
</protein>
<name>A0ACA9KXS0_9GLOM</name>
<reference evidence="1" key="1">
    <citation type="submission" date="2021-06" db="EMBL/GenBank/DDBJ databases">
        <authorList>
            <person name="Kallberg Y."/>
            <person name="Tangrot J."/>
            <person name="Rosling A."/>
        </authorList>
    </citation>
    <scope>NUCLEOTIDE SEQUENCE</scope>
    <source>
        <strain evidence="1">CL356</strain>
    </source>
</reference>
<proteinExistence type="predicted"/>
<comment type="caution">
    <text evidence="1">The sequence shown here is derived from an EMBL/GenBank/DDBJ whole genome shotgun (WGS) entry which is preliminary data.</text>
</comment>
<sequence length="315" mass="36090">MATIQIPKIVTTAYSRSSSPQPTSSRSRCPSPQPTRSRSRNPSPTPRSISRAASSRPHSRCQSPIPSISRDESDAIRRIVDEIIERFVDLRDKGYPDEIITKYIYDSIILNKRQPFHIYDWLLNNQNTVQYITLLGYFYLEAIGTEEDLKKSFHSFLTAAKMDYSMAQDLLADCYNFGYGTTKNEELCFMWYTKAFEGGSVNAEYNIGECYKSGFGISRDKRKTVRHYKNASKKGNVSAMYHLGWCYERGVSVRRNFEMAMNWYNKALKNGHILAQEEIDRCSHKMNFSDTSSNPLSTVDSQASKLNLSNCISDR</sequence>